<dbReference type="PANTHER" id="PTHR38166">
    <property type="entry name" value="C2H2-TYPE DOMAIN-CONTAINING PROTEIN-RELATED"/>
    <property type="match status" value="1"/>
</dbReference>
<gene>
    <name evidence="2" type="ORF">G7Z17_g4679</name>
</gene>
<evidence type="ECO:0000313" key="2">
    <source>
        <dbReference type="EMBL" id="KAF7551929.1"/>
    </source>
</evidence>
<dbReference type="Proteomes" id="UP000722485">
    <property type="component" value="Unassembled WGS sequence"/>
</dbReference>
<dbReference type="EMBL" id="JAANBB010000069">
    <property type="protein sequence ID" value="KAF7551929.1"/>
    <property type="molecule type" value="Genomic_DNA"/>
</dbReference>
<sequence length="468" mass="51824">MALYEATKTDGGFDFPTKPTVGRVPDGQRQPTTSNCTKLALAVVGLIAAPVLWSPPPRDGCDPPSIQGQPSSVERQFSKCQLAQILTDCLFVYVALGGPSFFRTLTGRGPSQHQGSGGQQYGVGYNDIEPFVGGNVAEDQGRRHRSNKSGKDRERGKKPSGGGGSRTSQPGTSEAELACPFFKFDCITYRKCGSARLRHVADVRQHVLRTHPPQALHCAICKREFSNDANGRYQRDAHMQPRNCIPNEIEVPGITEGQVDLINDPTTRPGTWRKNWYHLWDILFPNHAHPNSPFITFDFDKKLADRVNNYWDYVRTCSIPIETAQFIRGILDELLFFSATRVDATPRALTQTQEPPMSPAHPTHDDPSGWQQQSSTISQPNPLGGFYPGHVAQPYGSLYEPYPAATPQGSYYQGDDTEAPNIESSVPTLSNARSSRGLPMNRLQQRERIEGDDGSNEGYPMSYPRFGR</sequence>
<dbReference type="PANTHER" id="PTHR38166:SF1">
    <property type="entry name" value="C2H2-TYPE DOMAIN-CONTAINING PROTEIN"/>
    <property type="match status" value="1"/>
</dbReference>
<evidence type="ECO:0000256" key="1">
    <source>
        <dbReference type="SAM" id="MobiDB-lite"/>
    </source>
</evidence>
<feature type="region of interest" description="Disordered" evidence="1">
    <location>
        <begin position="133"/>
        <end position="173"/>
    </location>
</feature>
<feature type="compositionally biased region" description="Polar residues" evidence="1">
    <location>
        <begin position="422"/>
        <end position="434"/>
    </location>
</feature>
<comment type="caution">
    <text evidence="2">The sequence shown here is derived from an EMBL/GenBank/DDBJ whole genome shotgun (WGS) entry which is preliminary data.</text>
</comment>
<feature type="region of interest" description="Disordered" evidence="1">
    <location>
        <begin position="1"/>
        <end position="32"/>
    </location>
</feature>
<organism evidence="2 3">
    <name type="scientific">Cylindrodendrum hubeiense</name>
    <dbReference type="NCBI Taxonomy" id="595255"/>
    <lineage>
        <taxon>Eukaryota</taxon>
        <taxon>Fungi</taxon>
        <taxon>Dikarya</taxon>
        <taxon>Ascomycota</taxon>
        <taxon>Pezizomycotina</taxon>
        <taxon>Sordariomycetes</taxon>
        <taxon>Hypocreomycetidae</taxon>
        <taxon>Hypocreales</taxon>
        <taxon>Nectriaceae</taxon>
        <taxon>Cylindrodendrum</taxon>
    </lineage>
</organism>
<dbReference type="AlphaFoldDB" id="A0A9P5HGG0"/>
<feature type="region of interest" description="Disordered" evidence="1">
    <location>
        <begin position="350"/>
        <end position="376"/>
    </location>
</feature>
<feature type="region of interest" description="Disordered" evidence="1">
    <location>
        <begin position="406"/>
        <end position="468"/>
    </location>
</feature>
<protein>
    <recommendedName>
        <fullName evidence="4">C2H2-type domain-containing protein</fullName>
    </recommendedName>
</protein>
<dbReference type="OrthoDB" id="5106864at2759"/>
<accession>A0A9P5HGG0</accession>
<reference evidence="2" key="1">
    <citation type="submission" date="2020-03" db="EMBL/GenBank/DDBJ databases">
        <title>Draft Genome Sequence of Cylindrodendrum hubeiense.</title>
        <authorList>
            <person name="Buettner E."/>
            <person name="Kellner H."/>
        </authorList>
    </citation>
    <scope>NUCLEOTIDE SEQUENCE</scope>
    <source>
        <strain evidence="2">IHI 201604</strain>
    </source>
</reference>
<name>A0A9P5HGG0_9HYPO</name>
<evidence type="ECO:0008006" key="4">
    <source>
        <dbReference type="Google" id="ProtNLM"/>
    </source>
</evidence>
<keyword evidence="3" id="KW-1185">Reference proteome</keyword>
<evidence type="ECO:0000313" key="3">
    <source>
        <dbReference type="Proteomes" id="UP000722485"/>
    </source>
</evidence>
<proteinExistence type="predicted"/>